<dbReference type="AlphaFoldDB" id="A0A931NFE9"/>
<sequence>MWETLGWALGMVLIFEGLMPLISPGQWRAVFSRLLQFNDGQLRFVGLLSVGSGLLTLLWLA</sequence>
<dbReference type="PANTHER" id="PTHR38602">
    <property type="entry name" value="INNER MEMBRANE PROTEIN-RELATED"/>
    <property type="match status" value="1"/>
</dbReference>
<evidence type="ECO:0000313" key="3">
    <source>
        <dbReference type="Proteomes" id="UP000620139"/>
    </source>
</evidence>
<reference evidence="2" key="1">
    <citation type="submission" date="2020-12" db="EMBL/GenBank/DDBJ databases">
        <title>The genome sequence of Inhella sp. 4Y17.</title>
        <authorList>
            <person name="Liu Y."/>
        </authorList>
    </citation>
    <scope>NUCLEOTIDE SEQUENCE</scope>
    <source>
        <strain evidence="2">4Y10</strain>
    </source>
</reference>
<accession>A0A931NFE9</accession>
<keyword evidence="3" id="KW-1185">Reference proteome</keyword>
<dbReference type="EMBL" id="JAEDAL010000005">
    <property type="protein sequence ID" value="MBH9553476.1"/>
    <property type="molecule type" value="Genomic_DNA"/>
</dbReference>
<dbReference type="InterPro" id="IPR019201">
    <property type="entry name" value="DUF2065"/>
</dbReference>
<feature type="transmembrane region" description="Helical" evidence="1">
    <location>
        <begin position="6"/>
        <end position="22"/>
    </location>
</feature>
<comment type="caution">
    <text evidence="2">The sequence shown here is derived from an EMBL/GenBank/DDBJ whole genome shotgun (WGS) entry which is preliminary data.</text>
</comment>
<dbReference type="Proteomes" id="UP000620139">
    <property type="component" value="Unassembled WGS sequence"/>
</dbReference>
<keyword evidence="1" id="KW-0472">Membrane</keyword>
<name>A0A931NFE9_9BURK</name>
<gene>
    <name evidence="2" type="ORF">I7X43_11545</name>
</gene>
<organism evidence="2 3">
    <name type="scientific">Inhella gelatinilytica</name>
    <dbReference type="NCBI Taxonomy" id="2795030"/>
    <lineage>
        <taxon>Bacteria</taxon>
        <taxon>Pseudomonadati</taxon>
        <taxon>Pseudomonadota</taxon>
        <taxon>Betaproteobacteria</taxon>
        <taxon>Burkholderiales</taxon>
        <taxon>Sphaerotilaceae</taxon>
        <taxon>Inhella</taxon>
    </lineage>
</organism>
<dbReference type="Pfam" id="PF09838">
    <property type="entry name" value="DUF2065"/>
    <property type="match status" value="1"/>
</dbReference>
<keyword evidence="1" id="KW-0812">Transmembrane</keyword>
<evidence type="ECO:0000313" key="2">
    <source>
        <dbReference type="EMBL" id="MBH9553476.1"/>
    </source>
</evidence>
<evidence type="ECO:0000256" key="1">
    <source>
        <dbReference type="SAM" id="Phobius"/>
    </source>
</evidence>
<keyword evidence="1" id="KW-1133">Transmembrane helix</keyword>
<dbReference type="RefSeq" id="WP_198101092.1">
    <property type="nucleotide sequence ID" value="NZ_JAEDAL010000005.1"/>
</dbReference>
<dbReference type="PANTHER" id="PTHR38602:SF1">
    <property type="entry name" value="INNER MEMBRANE PROTEIN"/>
    <property type="match status" value="1"/>
</dbReference>
<proteinExistence type="predicted"/>
<feature type="transmembrane region" description="Helical" evidence="1">
    <location>
        <begin position="42"/>
        <end position="60"/>
    </location>
</feature>
<protein>
    <submittedName>
        <fullName evidence="2">DUF2065 domain-containing protein</fullName>
    </submittedName>
</protein>